<dbReference type="PANTHER" id="PTHR47976">
    <property type="entry name" value="G-TYPE LECTIN S-RECEPTOR-LIKE SERINE/THREONINE-PROTEIN KINASE SD2-5"/>
    <property type="match status" value="1"/>
</dbReference>
<organism evidence="11 12">
    <name type="scientific">Zea mays</name>
    <name type="common">Maize</name>
    <dbReference type="NCBI Taxonomy" id="4577"/>
    <lineage>
        <taxon>Eukaryota</taxon>
        <taxon>Viridiplantae</taxon>
        <taxon>Streptophyta</taxon>
        <taxon>Embryophyta</taxon>
        <taxon>Tracheophyta</taxon>
        <taxon>Spermatophyta</taxon>
        <taxon>Magnoliopsida</taxon>
        <taxon>Liliopsida</taxon>
        <taxon>Poales</taxon>
        <taxon>Poaceae</taxon>
        <taxon>PACMAD clade</taxon>
        <taxon>Panicoideae</taxon>
        <taxon>Andropogonodae</taxon>
        <taxon>Andropogoneae</taxon>
        <taxon>Tripsacinae</taxon>
        <taxon>Zea</taxon>
    </lineage>
</organism>
<keyword evidence="9" id="KW-1133">Transmembrane helix</keyword>
<dbReference type="SUPFAM" id="SSF56112">
    <property type="entry name" value="Protein kinase-like (PK-like)"/>
    <property type="match status" value="1"/>
</dbReference>
<evidence type="ECO:0000256" key="1">
    <source>
        <dbReference type="ARBA" id="ARBA00022679"/>
    </source>
</evidence>
<dbReference type="PANTHER" id="PTHR47976:SF115">
    <property type="entry name" value="RECEPTOR-LIKE SERINE_THREONINE-PROTEIN KINASE"/>
    <property type="match status" value="1"/>
</dbReference>
<evidence type="ECO:0000256" key="6">
    <source>
        <dbReference type="ARBA" id="ARBA00022840"/>
    </source>
</evidence>
<dbReference type="FunFam" id="1.10.510.10:FF:000537">
    <property type="entry name" value="Putative receptor-like protein kinase"/>
    <property type="match status" value="1"/>
</dbReference>
<keyword evidence="5" id="KW-0418">Kinase</keyword>
<dbReference type="Gene3D" id="3.30.200.20">
    <property type="entry name" value="Phosphorylase Kinase, domain 1"/>
    <property type="match status" value="1"/>
</dbReference>
<evidence type="ECO:0000256" key="2">
    <source>
        <dbReference type="ARBA" id="ARBA00022729"/>
    </source>
</evidence>
<accession>A0A804R176</accession>
<protein>
    <recommendedName>
        <fullName evidence="10">Protein kinase domain-containing protein</fullName>
    </recommendedName>
</protein>
<keyword evidence="12" id="KW-1185">Reference proteome</keyword>
<keyword evidence="3" id="KW-0430">Lectin</keyword>
<keyword evidence="6 7" id="KW-0067">ATP-binding</keyword>
<dbReference type="FunCoup" id="A0A804R176">
    <property type="interactions" value="2550"/>
</dbReference>
<dbReference type="PROSITE" id="PS50011">
    <property type="entry name" value="PROTEIN_KINASE_DOM"/>
    <property type="match status" value="1"/>
</dbReference>
<dbReference type="InterPro" id="IPR017441">
    <property type="entry name" value="Protein_kinase_ATP_BS"/>
</dbReference>
<evidence type="ECO:0000313" key="11">
    <source>
        <dbReference type="EnsemblPlants" id="Zm00001eb377370_P001"/>
    </source>
</evidence>
<feature type="compositionally biased region" description="Basic and acidic residues" evidence="8">
    <location>
        <begin position="408"/>
        <end position="424"/>
    </location>
</feature>
<feature type="binding site" evidence="7">
    <location>
        <position position="138"/>
    </location>
    <ligand>
        <name>ATP</name>
        <dbReference type="ChEBI" id="CHEBI:30616"/>
    </ligand>
</feature>
<dbReference type="InterPro" id="IPR008271">
    <property type="entry name" value="Ser/Thr_kinase_AS"/>
</dbReference>
<evidence type="ECO:0000259" key="10">
    <source>
        <dbReference type="PROSITE" id="PS50011"/>
    </source>
</evidence>
<dbReference type="PROSITE" id="PS00107">
    <property type="entry name" value="PROTEIN_KINASE_ATP"/>
    <property type="match status" value="1"/>
</dbReference>
<evidence type="ECO:0000256" key="9">
    <source>
        <dbReference type="SAM" id="Phobius"/>
    </source>
</evidence>
<evidence type="ECO:0000256" key="3">
    <source>
        <dbReference type="ARBA" id="ARBA00022734"/>
    </source>
</evidence>
<reference evidence="12" key="1">
    <citation type="journal article" date="2009" name="Science">
        <title>The B73 maize genome: complexity, diversity, and dynamics.</title>
        <authorList>
            <person name="Schnable P.S."/>
            <person name="Ware D."/>
            <person name="Fulton R.S."/>
            <person name="Stein J.C."/>
            <person name="Wei F."/>
            <person name="Pasternak S."/>
            <person name="Liang C."/>
            <person name="Zhang J."/>
            <person name="Fulton L."/>
            <person name="Graves T.A."/>
            <person name="Minx P."/>
            <person name="Reily A.D."/>
            <person name="Courtney L."/>
            <person name="Kruchowski S.S."/>
            <person name="Tomlinson C."/>
            <person name="Strong C."/>
            <person name="Delehaunty K."/>
            <person name="Fronick C."/>
            <person name="Courtney B."/>
            <person name="Rock S.M."/>
            <person name="Belter E."/>
            <person name="Du F."/>
            <person name="Kim K."/>
            <person name="Abbott R.M."/>
            <person name="Cotton M."/>
            <person name="Levy A."/>
            <person name="Marchetto P."/>
            <person name="Ochoa K."/>
            <person name="Jackson S.M."/>
            <person name="Gillam B."/>
            <person name="Chen W."/>
            <person name="Yan L."/>
            <person name="Higginbotham J."/>
            <person name="Cardenas M."/>
            <person name="Waligorski J."/>
            <person name="Applebaum E."/>
            <person name="Phelps L."/>
            <person name="Falcone J."/>
            <person name="Kanchi K."/>
            <person name="Thane T."/>
            <person name="Scimone A."/>
            <person name="Thane N."/>
            <person name="Henke J."/>
            <person name="Wang T."/>
            <person name="Ruppert J."/>
            <person name="Shah N."/>
            <person name="Rotter K."/>
            <person name="Hodges J."/>
            <person name="Ingenthron E."/>
            <person name="Cordes M."/>
            <person name="Kohlberg S."/>
            <person name="Sgro J."/>
            <person name="Delgado B."/>
            <person name="Mead K."/>
            <person name="Chinwalla A."/>
            <person name="Leonard S."/>
            <person name="Crouse K."/>
            <person name="Collura K."/>
            <person name="Kudrna D."/>
            <person name="Currie J."/>
            <person name="He R."/>
            <person name="Angelova A."/>
            <person name="Rajasekar S."/>
            <person name="Mueller T."/>
            <person name="Lomeli R."/>
            <person name="Scara G."/>
            <person name="Ko A."/>
            <person name="Delaney K."/>
            <person name="Wissotski M."/>
            <person name="Lopez G."/>
            <person name="Campos D."/>
            <person name="Braidotti M."/>
            <person name="Ashley E."/>
            <person name="Golser W."/>
            <person name="Kim H."/>
            <person name="Lee S."/>
            <person name="Lin J."/>
            <person name="Dujmic Z."/>
            <person name="Kim W."/>
            <person name="Talag J."/>
            <person name="Zuccolo A."/>
            <person name="Fan C."/>
            <person name="Sebastian A."/>
            <person name="Kramer M."/>
            <person name="Spiegel L."/>
            <person name="Nascimento L."/>
            <person name="Zutavern T."/>
            <person name="Miller B."/>
            <person name="Ambroise C."/>
            <person name="Muller S."/>
            <person name="Spooner W."/>
            <person name="Narechania A."/>
            <person name="Ren L."/>
            <person name="Wei S."/>
            <person name="Kumari S."/>
            <person name="Faga B."/>
            <person name="Levy M.J."/>
            <person name="McMahan L."/>
            <person name="Van Buren P."/>
            <person name="Vaughn M.W."/>
            <person name="Ying K."/>
            <person name="Yeh C.-T."/>
            <person name="Emrich S.J."/>
            <person name="Jia Y."/>
            <person name="Kalyanaraman A."/>
            <person name="Hsia A.-P."/>
            <person name="Barbazuk W.B."/>
            <person name="Baucom R.S."/>
            <person name="Brutnell T.P."/>
            <person name="Carpita N.C."/>
            <person name="Chaparro C."/>
            <person name="Chia J.-M."/>
            <person name="Deragon J.-M."/>
            <person name="Estill J.C."/>
            <person name="Fu Y."/>
            <person name="Jeddeloh J.A."/>
            <person name="Han Y."/>
            <person name="Lee H."/>
            <person name="Li P."/>
            <person name="Lisch D.R."/>
            <person name="Liu S."/>
            <person name="Liu Z."/>
            <person name="Nagel D.H."/>
            <person name="McCann M.C."/>
            <person name="SanMiguel P."/>
            <person name="Myers A.M."/>
            <person name="Nettleton D."/>
            <person name="Nguyen J."/>
            <person name="Penning B.W."/>
            <person name="Ponnala L."/>
            <person name="Schneider K.L."/>
            <person name="Schwartz D.C."/>
            <person name="Sharma A."/>
            <person name="Soderlund C."/>
            <person name="Springer N.M."/>
            <person name="Sun Q."/>
            <person name="Wang H."/>
            <person name="Waterman M."/>
            <person name="Westerman R."/>
            <person name="Wolfgruber T.K."/>
            <person name="Yang L."/>
            <person name="Yu Y."/>
            <person name="Zhang L."/>
            <person name="Zhou S."/>
            <person name="Zhu Q."/>
            <person name="Bennetzen J.L."/>
            <person name="Dawe R.K."/>
            <person name="Jiang J."/>
            <person name="Jiang N."/>
            <person name="Presting G.G."/>
            <person name="Wessler S.R."/>
            <person name="Aluru S."/>
            <person name="Martienssen R.A."/>
            <person name="Clifton S.W."/>
            <person name="McCombie W.R."/>
            <person name="Wing R.A."/>
            <person name="Wilson R.K."/>
        </authorList>
    </citation>
    <scope>NUCLEOTIDE SEQUENCE [LARGE SCALE GENOMIC DNA]</scope>
    <source>
        <strain evidence="12">cv. B73</strain>
    </source>
</reference>
<evidence type="ECO:0000256" key="5">
    <source>
        <dbReference type="ARBA" id="ARBA00022777"/>
    </source>
</evidence>
<dbReference type="InterPro" id="IPR051343">
    <property type="entry name" value="G-type_lectin_kinases/EP1-like"/>
</dbReference>
<keyword evidence="9" id="KW-0472">Membrane</keyword>
<reference evidence="11" key="3">
    <citation type="submission" date="2021-05" db="UniProtKB">
        <authorList>
            <consortium name="EnsemblPlants"/>
        </authorList>
    </citation>
    <scope>IDENTIFICATION</scope>
    <source>
        <strain evidence="11">cv. B73</strain>
    </source>
</reference>
<proteinExistence type="predicted"/>
<dbReference type="Gramene" id="Zm00001eb377370_T001">
    <property type="protein sequence ID" value="Zm00001eb377370_P001"/>
    <property type="gene ID" value="Zm00001eb377370"/>
</dbReference>
<reference evidence="11" key="2">
    <citation type="submission" date="2019-07" db="EMBL/GenBank/DDBJ databases">
        <authorList>
            <person name="Seetharam A."/>
            <person name="Woodhouse M."/>
            <person name="Cannon E."/>
        </authorList>
    </citation>
    <scope>NUCLEOTIDE SEQUENCE [LARGE SCALE GENOMIC DNA]</scope>
    <source>
        <strain evidence="11">cv. B73</strain>
    </source>
</reference>
<dbReference type="SMART" id="SM00220">
    <property type="entry name" value="S_TKc"/>
    <property type="match status" value="1"/>
</dbReference>
<dbReference type="GO" id="GO:0030246">
    <property type="term" value="F:carbohydrate binding"/>
    <property type="evidence" value="ECO:0007669"/>
    <property type="project" value="UniProtKB-KW"/>
</dbReference>
<keyword evidence="1" id="KW-0808">Transferase</keyword>
<dbReference type="Gene3D" id="1.10.510.10">
    <property type="entry name" value="Transferase(Phosphotransferase) domain 1"/>
    <property type="match status" value="1"/>
</dbReference>
<keyword evidence="2" id="KW-0732">Signal</keyword>
<dbReference type="EnsemblPlants" id="Zm00001eb377370_T001">
    <property type="protein sequence ID" value="Zm00001eb377370_P001"/>
    <property type="gene ID" value="Zm00001eb377370"/>
</dbReference>
<keyword evidence="4 7" id="KW-0547">Nucleotide-binding</keyword>
<dbReference type="InterPro" id="IPR011009">
    <property type="entry name" value="Kinase-like_dom_sf"/>
</dbReference>
<evidence type="ECO:0000256" key="4">
    <source>
        <dbReference type="ARBA" id="ARBA00022741"/>
    </source>
</evidence>
<evidence type="ECO:0000313" key="12">
    <source>
        <dbReference type="Proteomes" id="UP000007305"/>
    </source>
</evidence>
<feature type="transmembrane region" description="Helical" evidence="9">
    <location>
        <begin position="33"/>
        <end position="59"/>
    </location>
</feature>
<name>A0A804R176_MAIZE</name>
<dbReference type="GO" id="GO:0005524">
    <property type="term" value="F:ATP binding"/>
    <property type="evidence" value="ECO:0007669"/>
    <property type="project" value="UniProtKB-UniRule"/>
</dbReference>
<dbReference type="Pfam" id="PF00069">
    <property type="entry name" value="Pkinase"/>
    <property type="match status" value="1"/>
</dbReference>
<dbReference type="InterPro" id="IPR000719">
    <property type="entry name" value="Prot_kinase_dom"/>
</dbReference>
<feature type="domain" description="Protein kinase" evidence="10">
    <location>
        <begin position="110"/>
        <end position="371"/>
    </location>
</feature>
<sequence>MEGKKAKILAGAVAVLLVALELALFLCFRLSRPFYLSTAVILSAALAGTVTVLLCHALYPHGRAERMARRLVLDGGEDVPAAARVEYSYFRKVAGLPRRFSLEALSAATDGFQYVVGQGSSGTVFKGILDDGTPVAVKRIDGSAHVDKEFRSEVSAIGSVQHVSLVRLLGFCLVRNGPRFLVYEYMDNGSLDRWIFPQARHGGGAGGRCLTWLQRYQVAVDVARALAYLHHDCRAKVVHLDVKPENILLDDRLRGMLSDFGLSTLMGKEQSRVVTTVRGTTGYLAPEWLLGAGVTEKSDVYSYGMVLMEMLGGRRNLQAEPGPSGSRRWSYFPKLVADRAREGRVAEVLDRRLASSAGDEASVRRLAHVALWTVVRAGEARGAPDHGARGGDAGGQGRRQRGAPAAVGHDRGGPARARPRADAPRRRRRPVRAPRVATGTELGGDGRVGGDEHGRIVRALLPVRAVAHVAVPRRNSVAIDRPFRTPPGCCKRTTQQWSGSSFMPS</sequence>
<dbReference type="InParanoid" id="A0A804R176"/>
<dbReference type="AlphaFoldDB" id="A0A804R176"/>
<keyword evidence="9" id="KW-0812">Transmembrane</keyword>
<evidence type="ECO:0000256" key="7">
    <source>
        <dbReference type="PROSITE-ProRule" id="PRU10141"/>
    </source>
</evidence>
<dbReference type="PROSITE" id="PS00108">
    <property type="entry name" value="PROTEIN_KINASE_ST"/>
    <property type="match status" value="1"/>
</dbReference>
<dbReference type="FunFam" id="3.30.200.20:FF:000483">
    <property type="entry name" value="Putative receptor-like protein kinase"/>
    <property type="match status" value="1"/>
</dbReference>
<feature type="region of interest" description="Disordered" evidence="8">
    <location>
        <begin position="381"/>
        <end position="451"/>
    </location>
</feature>
<evidence type="ECO:0000256" key="8">
    <source>
        <dbReference type="SAM" id="MobiDB-lite"/>
    </source>
</evidence>
<dbReference type="Proteomes" id="UP000007305">
    <property type="component" value="Chromosome 9"/>
</dbReference>
<dbReference type="GO" id="GO:0004672">
    <property type="term" value="F:protein kinase activity"/>
    <property type="evidence" value="ECO:0000318"/>
    <property type="project" value="GO_Central"/>
</dbReference>